<reference evidence="4 5" key="2">
    <citation type="submission" date="2015-05" db="EMBL/GenBank/DDBJ databases">
        <authorList>
            <person name="Morales-Cruz A."/>
            <person name="Amrine K.C."/>
            <person name="Cantu D."/>
        </authorList>
    </citation>
    <scope>NUCLEOTIDE SEQUENCE [LARGE SCALE GENOMIC DNA]</scope>
    <source>
        <strain evidence="4">UCRPC4</strain>
    </source>
</reference>
<keyword evidence="2" id="KW-0812">Transmembrane</keyword>
<keyword evidence="2" id="KW-0472">Membrane</keyword>
<keyword evidence="2" id="KW-1133">Transmembrane helix</keyword>
<feature type="compositionally biased region" description="Low complexity" evidence="1">
    <location>
        <begin position="182"/>
        <end position="211"/>
    </location>
</feature>
<evidence type="ECO:0000313" key="5">
    <source>
        <dbReference type="Proteomes" id="UP000053317"/>
    </source>
</evidence>
<dbReference type="SMART" id="SM00554">
    <property type="entry name" value="FAS1"/>
    <property type="match status" value="1"/>
</dbReference>
<dbReference type="PANTHER" id="PTHR10900:SF77">
    <property type="entry name" value="FI19380P1"/>
    <property type="match status" value="1"/>
</dbReference>
<name>A0A0G2FZ36_PHACM</name>
<feature type="domain" description="FAS1" evidence="3">
    <location>
        <begin position="40"/>
        <end position="176"/>
    </location>
</feature>
<protein>
    <submittedName>
        <fullName evidence="4">Putative beta-ig-h3 fasciclin</fullName>
    </submittedName>
</protein>
<dbReference type="EMBL" id="LCWF01000150">
    <property type="protein sequence ID" value="KKY17013.1"/>
    <property type="molecule type" value="Genomic_DNA"/>
</dbReference>
<feature type="transmembrane region" description="Helical" evidence="2">
    <location>
        <begin position="226"/>
        <end position="249"/>
    </location>
</feature>
<dbReference type="GO" id="GO:0016236">
    <property type="term" value="P:macroautophagy"/>
    <property type="evidence" value="ECO:0007669"/>
    <property type="project" value="TreeGrafter"/>
</dbReference>
<organism evidence="4 5">
    <name type="scientific">Phaeomoniella chlamydospora</name>
    <name type="common">Phaeoacremonium chlamydosporum</name>
    <dbReference type="NCBI Taxonomy" id="158046"/>
    <lineage>
        <taxon>Eukaryota</taxon>
        <taxon>Fungi</taxon>
        <taxon>Dikarya</taxon>
        <taxon>Ascomycota</taxon>
        <taxon>Pezizomycotina</taxon>
        <taxon>Eurotiomycetes</taxon>
        <taxon>Chaetothyriomycetidae</taxon>
        <taxon>Phaeomoniellales</taxon>
        <taxon>Phaeomoniellaceae</taxon>
        <taxon>Phaeomoniella</taxon>
    </lineage>
</organism>
<feature type="compositionally biased region" description="Polar residues" evidence="1">
    <location>
        <begin position="293"/>
        <end position="316"/>
    </location>
</feature>
<dbReference type="Proteomes" id="UP000053317">
    <property type="component" value="Unassembled WGS sequence"/>
</dbReference>
<evidence type="ECO:0000256" key="2">
    <source>
        <dbReference type="SAM" id="Phobius"/>
    </source>
</evidence>
<accession>A0A0G2FZ36</accession>
<feature type="region of interest" description="Disordered" evidence="1">
    <location>
        <begin position="290"/>
        <end position="316"/>
    </location>
</feature>
<dbReference type="OrthoDB" id="286301at2759"/>
<evidence type="ECO:0000259" key="3">
    <source>
        <dbReference type="PROSITE" id="PS50213"/>
    </source>
</evidence>
<evidence type="ECO:0000313" key="4">
    <source>
        <dbReference type="EMBL" id="KKY17013.1"/>
    </source>
</evidence>
<dbReference type="InterPro" id="IPR000782">
    <property type="entry name" value="FAS1_domain"/>
</dbReference>
<dbReference type="AlphaFoldDB" id="A0A0G2FZ36"/>
<gene>
    <name evidence="4" type="ORF">UCRPC4_g05738</name>
</gene>
<keyword evidence="5" id="KW-1185">Reference proteome</keyword>
<sequence>MRAMQTSRVITGNKNVSSISLTDIVVTGGIIHIVDQLLSIPVSVVSEITAANLEYFVSILNLGGYLSAANTYVNEVLQVTDVTFFIPNSEAALTAATNLSRSSNSTELQSIFEYHVISGFAGYSPLLKDGMQLTTAQGSNVTITIQDGDTYVNAAKVTTFDYLIANGVAHVIDDLLNPSDPSLPAKPTTTATASPTTTSSSTSAASSTTLPVSHSNHQSHSRGRTIGLAVGVTIGGLLLLGALIWFLLWSRNRKREAARAEQENLNRTSVINTGLGNFYYVGSDQPQPMGMNNRGSIFSKSASPPTVPQRSPSRLN</sequence>
<comment type="caution">
    <text evidence="4">The sequence shown here is derived from an EMBL/GenBank/DDBJ whole genome shotgun (WGS) entry which is preliminary data.</text>
</comment>
<dbReference type="PANTHER" id="PTHR10900">
    <property type="entry name" value="PERIOSTIN-RELATED"/>
    <property type="match status" value="1"/>
</dbReference>
<dbReference type="Gene3D" id="2.30.180.10">
    <property type="entry name" value="FAS1 domain"/>
    <property type="match status" value="1"/>
</dbReference>
<dbReference type="InterPro" id="IPR036378">
    <property type="entry name" value="FAS1_dom_sf"/>
</dbReference>
<reference evidence="4 5" key="1">
    <citation type="submission" date="2015-05" db="EMBL/GenBank/DDBJ databases">
        <title>Distinctive expansion of gene families associated with plant cell wall degradation and secondary metabolism in the genomes of grapevine trunk pathogens.</title>
        <authorList>
            <person name="Lawrence D.P."/>
            <person name="Travadon R."/>
            <person name="Rolshausen P.E."/>
            <person name="Baumgartner K."/>
        </authorList>
    </citation>
    <scope>NUCLEOTIDE SEQUENCE [LARGE SCALE GENOMIC DNA]</scope>
    <source>
        <strain evidence="4">UCRPC4</strain>
    </source>
</reference>
<proteinExistence type="predicted"/>
<feature type="region of interest" description="Disordered" evidence="1">
    <location>
        <begin position="182"/>
        <end position="222"/>
    </location>
</feature>
<dbReference type="GO" id="GO:0000329">
    <property type="term" value="C:fungal-type vacuole membrane"/>
    <property type="evidence" value="ECO:0007669"/>
    <property type="project" value="TreeGrafter"/>
</dbReference>
<dbReference type="PROSITE" id="PS50213">
    <property type="entry name" value="FAS1"/>
    <property type="match status" value="1"/>
</dbReference>
<dbReference type="SUPFAM" id="SSF82153">
    <property type="entry name" value="FAS1 domain"/>
    <property type="match status" value="1"/>
</dbReference>
<dbReference type="InterPro" id="IPR050904">
    <property type="entry name" value="Adhesion/Biosynth-related"/>
</dbReference>
<evidence type="ECO:0000256" key="1">
    <source>
        <dbReference type="SAM" id="MobiDB-lite"/>
    </source>
</evidence>
<dbReference type="Pfam" id="PF02469">
    <property type="entry name" value="Fasciclin"/>
    <property type="match status" value="1"/>
</dbReference>